<accession>A0A7Z8P2Z7</accession>
<organism evidence="2 3">
    <name type="scientific">Methanolobus vulcani</name>
    <dbReference type="NCBI Taxonomy" id="38026"/>
    <lineage>
        <taxon>Archaea</taxon>
        <taxon>Methanobacteriati</taxon>
        <taxon>Methanobacteriota</taxon>
        <taxon>Stenosarchaea group</taxon>
        <taxon>Methanomicrobia</taxon>
        <taxon>Methanosarcinales</taxon>
        <taxon>Methanosarcinaceae</taxon>
        <taxon>Methanolobus</taxon>
    </lineage>
</organism>
<reference evidence="2 3" key="1">
    <citation type="submission" date="2019-06" db="EMBL/GenBank/DDBJ databases">
        <title>Draft genome sequence of Methanolobus vulcani B1d.</title>
        <authorList>
            <person name="Creighbaum A.J."/>
            <person name="Ticak T."/>
            <person name="Hariraju D."/>
            <person name="Arivett B.A."/>
            <person name="Ferguson D.J.Jr."/>
        </authorList>
    </citation>
    <scope>NUCLEOTIDE SEQUENCE [LARGE SCALE GENOMIC DNA]</scope>
    <source>
        <strain evidence="2 3">B1d</strain>
    </source>
</reference>
<dbReference type="SUPFAM" id="SSF50998">
    <property type="entry name" value="Quinoprotein alcohol dehydrogenase-like"/>
    <property type="match status" value="1"/>
</dbReference>
<keyword evidence="3" id="KW-1185">Reference proteome</keyword>
<protein>
    <submittedName>
        <fullName evidence="2">Uncharacterized protein</fullName>
    </submittedName>
</protein>
<feature type="transmembrane region" description="Helical" evidence="1">
    <location>
        <begin position="400"/>
        <end position="432"/>
    </location>
</feature>
<dbReference type="Proteomes" id="UP000319335">
    <property type="component" value="Unassembled WGS sequence"/>
</dbReference>
<dbReference type="RefSeq" id="WP_154809021.1">
    <property type="nucleotide sequence ID" value="NZ_VIAQ01000011.1"/>
</dbReference>
<gene>
    <name evidence="2" type="ORF">FKV42_04275</name>
</gene>
<dbReference type="AlphaFoldDB" id="A0A7Z8P2Z7"/>
<keyword evidence="1" id="KW-0812">Transmembrane</keyword>
<keyword evidence="1" id="KW-0472">Membrane</keyword>
<dbReference type="EMBL" id="VIAQ01000011">
    <property type="protein sequence ID" value="TQD26678.1"/>
    <property type="molecule type" value="Genomic_DNA"/>
</dbReference>
<name>A0A7Z8P2Z7_9EURY</name>
<evidence type="ECO:0000313" key="2">
    <source>
        <dbReference type="EMBL" id="TQD26678.1"/>
    </source>
</evidence>
<dbReference type="OrthoDB" id="98274at2157"/>
<sequence>MCKKVTLPTAGKIGMAVFVIFLFSIIAASVASGESQDRWEKVLFGESNDAVGGYCVEQTSDGGYVLTGYYHKHWEAGGEFHLIEGACLIKTAEDGTFEWLKVFNASNDDTGQSVRQTSDGGYIITGCYTGDERDVWLIKTDASGNMEWNTTFGGDKNDIGYSVEQTTDGGYIVAGSTSSYGAGENIWLIKTNSSGIKEWDRVFGRGGYQNGRSVQQTTDGGYIIGGDWLVKTDSKGNEEWIKEIEGEDARQTADGGYIIAGSGYDIKLTKTDSEGNEEWSRKLAGSGKGTSVRQTTDGGYIIAGYGGGDGWIPCSMVLIKTDSEGNKEWDRIFGGDGEDRGFSVRQTTDGGYIMTGATNSYGGGGEDALLIKTDSKGYTRNDKITFISRTVSSLTNAVSYLLFIVIILIATLLYYLALPLLIILVLILIYMWRKRKSE</sequence>
<dbReference type="PANTHER" id="PTHR42754">
    <property type="entry name" value="ENDOGLUCANASE"/>
    <property type="match status" value="1"/>
</dbReference>
<proteinExistence type="predicted"/>
<comment type="caution">
    <text evidence="2">The sequence shown here is derived from an EMBL/GenBank/DDBJ whole genome shotgun (WGS) entry which is preliminary data.</text>
</comment>
<dbReference type="InterPro" id="IPR011047">
    <property type="entry name" value="Quinoprotein_ADH-like_sf"/>
</dbReference>
<evidence type="ECO:0000313" key="3">
    <source>
        <dbReference type="Proteomes" id="UP000319335"/>
    </source>
</evidence>
<dbReference type="PANTHER" id="PTHR42754:SF1">
    <property type="entry name" value="LIPOPROTEIN"/>
    <property type="match status" value="1"/>
</dbReference>
<keyword evidence="1" id="KW-1133">Transmembrane helix</keyword>
<evidence type="ECO:0000256" key="1">
    <source>
        <dbReference type="SAM" id="Phobius"/>
    </source>
</evidence>